<gene>
    <name evidence="7" type="primary">APITD1</name>
    <name evidence="7" type="ORF">OS493_011965</name>
</gene>
<reference evidence="7" key="1">
    <citation type="submission" date="2023-01" db="EMBL/GenBank/DDBJ databases">
        <title>Genome assembly of the deep-sea coral Lophelia pertusa.</title>
        <authorList>
            <person name="Herrera S."/>
            <person name="Cordes E."/>
        </authorList>
    </citation>
    <scope>NUCLEOTIDE SEQUENCE</scope>
    <source>
        <strain evidence="7">USNM1676648</strain>
        <tissue evidence="7">Polyp</tissue>
    </source>
</reference>
<comment type="similarity">
    <text evidence="1">Belongs to the TAF9 family. CENP-S/MHF1 subfamily.</text>
</comment>
<evidence type="ECO:0000256" key="4">
    <source>
        <dbReference type="ARBA" id="ARBA00023125"/>
    </source>
</evidence>
<dbReference type="GO" id="GO:0046982">
    <property type="term" value="F:protein heterodimerization activity"/>
    <property type="evidence" value="ECO:0007669"/>
    <property type="project" value="InterPro"/>
</dbReference>
<protein>
    <recommendedName>
        <fullName evidence="2">Centromere protein S</fullName>
    </recommendedName>
</protein>
<evidence type="ECO:0000256" key="1">
    <source>
        <dbReference type="ARBA" id="ARBA00006612"/>
    </source>
</evidence>
<accession>A0A9X0DB61</accession>
<sequence length="141" mass="15623">MAASGEELEDEEYEALAYQQLLKAALHYTVGRICEKEGGESGLQFSRRFIAALTETTFKQCESFATDLELFAKHAKRTQINCDDVQLLARKSSALAAHIDDMSKEIAKAHEADKANRKTKKAKKSKPAQESAAVVEIEDES</sequence>
<evidence type="ECO:0000256" key="3">
    <source>
        <dbReference type="ARBA" id="ARBA00022763"/>
    </source>
</evidence>
<dbReference type="GO" id="GO:0000712">
    <property type="term" value="P:resolution of meiotic recombination intermediates"/>
    <property type="evidence" value="ECO:0007669"/>
    <property type="project" value="TreeGrafter"/>
</dbReference>
<dbReference type="EMBL" id="MU825401">
    <property type="protein sequence ID" value="KAJ7392308.1"/>
    <property type="molecule type" value="Genomic_DNA"/>
</dbReference>
<dbReference type="AlphaFoldDB" id="A0A9X0DB61"/>
<keyword evidence="5" id="KW-0234">DNA repair</keyword>
<name>A0A9X0DB61_9CNID</name>
<comment type="caution">
    <text evidence="7">The sequence shown here is derived from an EMBL/GenBank/DDBJ whole genome shotgun (WGS) entry which is preliminary data.</text>
</comment>
<dbReference type="CDD" id="cd22919">
    <property type="entry name" value="HFD_CENP-S"/>
    <property type="match status" value="1"/>
</dbReference>
<dbReference type="PANTHER" id="PTHR22980:SF0">
    <property type="entry name" value="CENTROMERE PROTEIN S"/>
    <property type="match status" value="1"/>
</dbReference>
<dbReference type="Pfam" id="PF15630">
    <property type="entry name" value="CENP-S"/>
    <property type="match status" value="1"/>
</dbReference>
<evidence type="ECO:0000313" key="8">
    <source>
        <dbReference type="Proteomes" id="UP001163046"/>
    </source>
</evidence>
<feature type="compositionally biased region" description="Basic residues" evidence="6">
    <location>
        <begin position="117"/>
        <end position="126"/>
    </location>
</feature>
<dbReference type="Proteomes" id="UP001163046">
    <property type="component" value="Unassembled WGS sequence"/>
</dbReference>
<dbReference type="GO" id="GO:0003682">
    <property type="term" value="F:chromatin binding"/>
    <property type="evidence" value="ECO:0007669"/>
    <property type="project" value="TreeGrafter"/>
</dbReference>
<proteinExistence type="inferred from homology"/>
<dbReference type="InterPro" id="IPR029003">
    <property type="entry name" value="CENP-S/Mhf1"/>
</dbReference>
<keyword evidence="8" id="KW-1185">Reference proteome</keyword>
<dbReference type="GO" id="GO:0031297">
    <property type="term" value="P:replication fork processing"/>
    <property type="evidence" value="ECO:0007669"/>
    <property type="project" value="TreeGrafter"/>
</dbReference>
<dbReference type="SUPFAM" id="SSF47113">
    <property type="entry name" value="Histone-fold"/>
    <property type="match status" value="1"/>
</dbReference>
<evidence type="ECO:0000313" key="7">
    <source>
        <dbReference type="EMBL" id="KAJ7392308.1"/>
    </source>
</evidence>
<keyword evidence="3" id="KW-0227">DNA damage</keyword>
<evidence type="ECO:0000256" key="6">
    <source>
        <dbReference type="SAM" id="MobiDB-lite"/>
    </source>
</evidence>
<dbReference type="GO" id="GO:0071821">
    <property type="term" value="C:FANCM-MHF complex"/>
    <property type="evidence" value="ECO:0007669"/>
    <property type="project" value="InterPro"/>
</dbReference>
<dbReference type="GO" id="GO:0006281">
    <property type="term" value="P:DNA repair"/>
    <property type="evidence" value="ECO:0007669"/>
    <property type="project" value="UniProtKB-KW"/>
</dbReference>
<dbReference type="GO" id="GO:0003677">
    <property type="term" value="F:DNA binding"/>
    <property type="evidence" value="ECO:0007669"/>
    <property type="project" value="UniProtKB-KW"/>
</dbReference>
<dbReference type="InterPro" id="IPR009072">
    <property type="entry name" value="Histone-fold"/>
</dbReference>
<evidence type="ECO:0000256" key="2">
    <source>
        <dbReference type="ARBA" id="ARBA00016400"/>
    </source>
</evidence>
<keyword evidence="4" id="KW-0238">DNA-binding</keyword>
<dbReference type="Gene3D" id="1.10.20.10">
    <property type="entry name" value="Histone, subunit A"/>
    <property type="match status" value="1"/>
</dbReference>
<feature type="region of interest" description="Disordered" evidence="6">
    <location>
        <begin position="110"/>
        <end position="141"/>
    </location>
</feature>
<evidence type="ECO:0000256" key="5">
    <source>
        <dbReference type="ARBA" id="ARBA00023204"/>
    </source>
</evidence>
<dbReference type="PANTHER" id="PTHR22980">
    <property type="entry name" value="CORTISTATIN"/>
    <property type="match status" value="1"/>
</dbReference>
<dbReference type="OrthoDB" id="1872155at2759"/>
<organism evidence="7 8">
    <name type="scientific">Desmophyllum pertusum</name>
    <dbReference type="NCBI Taxonomy" id="174260"/>
    <lineage>
        <taxon>Eukaryota</taxon>
        <taxon>Metazoa</taxon>
        <taxon>Cnidaria</taxon>
        <taxon>Anthozoa</taxon>
        <taxon>Hexacorallia</taxon>
        <taxon>Scleractinia</taxon>
        <taxon>Caryophylliina</taxon>
        <taxon>Caryophylliidae</taxon>
        <taxon>Desmophyllum</taxon>
    </lineage>
</organism>